<keyword evidence="3" id="KW-0378">Hydrolase</keyword>
<dbReference type="Pfam" id="PF01425">
    <property type="entry name" value="Amidase"/>
    <property type="match status" value="1"/>
</dbReference>
<dbReference type="Pfam" id="PF21986">
    <property type="entry name" value="AH_C"/>
    <property type="match status" value="1"/>
</dbReference>
<proteinExistence type="predicted"/>
<dbReference type="InterPro" id="IPR053844">
    <property type="entry name" value="AH_C"/>
</dbReference>
<dbReference type="NCBIfam" id="TIGR02713">
    <property type="entry name" value="allophanate_hyd"/>
    <property type="match status" value="1"/>
</dbReference>
<dbReference type="PANTHER" id="PTHR11895:SF169">
    <property type="entry name" value="GLUTAMYL-TRNA(GLN) AMIDOTRANSFERASE"/>
    <property type="match status" value="1"/>
</dbReference>
<dbReference type="PANTHER" id="PTHR11895">
    <property type="entry name" value="TRANSAMIDASE"/>
    <property type="match status" value="1"/>
</dbReference>
<evidence type="ECO:0000259" key="1">
    <source>
        <dbReference type="Pfam" id="PF01425"/>
    </source>
</evidence>
<comment type="caution">
    <text evidence="3">The sequence shown here is derived from an EMBL/GenBank/DDBJ whole genome shotgun (WGS) entry which is preliminary data.</text>
</comment>
<dbReference type="Proteomes" id="UP000321306">
    <property type="component" value="Unassembled WGS sequence"/>
</dbReference>
<name>A0A511MW13_DEIC1</name>
<gene>
    <name evidence="3" type="ORF">DC3_04040</name>
</gene>
<reference evidence="3 4" key="1">
    <citation type="submission" date="2019-07" db="EMBL/GenBank/DDBJ databases">
        <title>Whole genome shotgun sequence of Deinococcus cellulosilyticus NBRC 106333.</title>
        <authorList>
            <person name="Hosoyama A."/>
            <person name="Uohara A."/>
            <person name="Ohji S."/>
            <person name="Ichikawa N."/>
        </authorList>
    </citation>
    <scope>NUCLEOTIDE SEQUENCE [LARGE SCALE GENOMIC DNA]</scope>
    <source>
        <strain evidence="3 4">NBRC 106333</strain>
    </source>
</reference>
<dbReference type="SUPFAM" id="SSF75304">
    <property type="entry name" value="Amidase signature (AS) enzymes"/>
    <property type="match status" value="1"/>
</dbReference>
<dbReference type="InterPro" id="IPR023631">
    <property type="entry name" value="Amidase_dom"/>
</dbReference>
<dbReference type="OrthoDB" id="9811471at2"/>
<dbReference type="Gene3D" id="1.20.58.1700">
    <property type="match status" value="1"/>
</dbReference>
<accession>A0A511MW13</accession>
<dbReference type="EMBL" id="BJXB01000001">
    <property type="protein sequence ID" value="GEM44769.1"/>
    <property type="molecule type" value="Genomic_DNA"/>
</dbReference>
<dbReference type="RefSeq" id="WP_146881901.1">
    <property type="nucleotide sequence ID" value="NZ_BJXB01000001.1"/>
</dbReference>
<dbReference type="InterPro" id="IPR000120">
    <property type="entry name" value="Amidase"/>
</dbReference>
<dbReference type="InterPro" id="IPR036928">
    <property type="entry name" value="AS_sf"/>
</dbReference>
<keyword evidence="4" id="KW-1185">Reference proteome</keyword>
<dbReference type="InterPro" id="IPR014085">
    <property type="entry name" value="Allophanate_hydrolase"/>
</dbReference>
<evidence type="ECO:0000313" key="3">
    <source>
        <dbReference type="EMBL" id="GEM44769.1"/>
    </source>
</evidence>
<protein>
    <submittedName>
        <fullName evidence="3">Allophanate hydrolase</fullName>
    </submittedName>
</protein>
<dbReference type="GO" id="GO:0016787">
    <property type="term" value="F:hydrolase activity"/>
    <property type="evidence" value="ECO:0007669"/>
    <property type="project" value="UniProtKB-KW"/>
</dbReference>
<sequence length="588" mass="62941">MPEILNPENMTIARLLEGYHTGKFTVSQMMDQVHEAVSASPEHVWIQRLSREELQVYVDGLAAKDPGALPLYGIPFAIKDNIDLAGVPTTAACPDYAYLPEQSAFVVQRLIDAGAIPVGKTNLDQFATGLNGTRSPYGIPGNAINPEYIPGGSSSGSAVAVALGQVSFSLGTDTAGSGRVPAAFHGLVGLKPTRGVLSMTGVVPACRTLDTVSIFALNSQDAAAVFSVVAQNDPADPFGRSLKPHGVDFAALPSFRVGVPRADQLEFFGDAEYQRLFAEAVEKTTTLGANVIELDFQPFLDAARLLYEGPWVAERYRTAKDLLQSHPEALLPVTRTIISKGEHFTAAATFEALERLAVLKKTCDQVWSQVDCILTPTAGTIYTIEELLNDPIQLNTNLGHYTNFMNLLDYSAIALPAGFRTAGLPFGVTLFAPAHQDLPLLRLGHRWEGQVLPFSSSASQVEVAVCGAHLEGLPLNWQLTSRGGRLVRKTRSSAEYRFYALAGGPPYRPGMVRVAEGGVSVDMEIWSLPVEHFGSFVAGIPAPLGIGTVRLEDGGSVLGFVCESAGTIGATDISDLGSWRTYLKSPVK</sequence>
<dbReference type="Gene3D" id="3.90.1300.10">
    <property type="entry name" value="Amidase signature (AS) domain"/>
    <property type="match status" value="1"/>
</dbReference>
<evidence type="ECO:0000259" key="2">
    <source>
        <dbReference type="Pfam" id="PF21986"/>
    </source>
</evidence>
<evidence type="ECO:0000313" key="4">
    <source>
        <dbReference type="Proteomes" id="UP000321306"/>
    </source>
</evidence>
<organism evidence="3 4">
    <name type="scientific">Deinococcus cellulosilyticus (strain DSM 18568 / NBRC 106333 / KACC 11606 / 5516J-15)</name>
    <dbReference type="NCBI Taxonomy" id="1223518"/>
    <lineage>
        <taxon>Bacteria</taxon>
        <taxon>Thermotogati</taxon>
        <taxon>Deinococcota</taxon>
        <taxon>Deinococci</taxon>
        <taxon>Deinococcales</taxon>
        <taxon>Deinococcaceae</taxon>
        <taxon>Deinococcus</taxon>
    </lineage>
</organism>
<dbReference type="NCBIfam" id="NF006043">
    <property type="entry name" value="PRK08186.1"/>
    <property type="match status" value="1"/>
</dbReference>
<feature type="domain" description="Allophanate hydrolase C-terminal" evidence="2">
    <location>
        <begin position="461"/>
        <end position="584"/>
    </location>
</feature>
<feature type="domain" description="Amidase" evidence="1">
    <location>
        <begin position="67"/>
        <end position="440"/>
    </location>
</feature>
<dbReference type="AlphaFoldDB" id="A0A511MW13"/>
<dbReference type="Gene3D" id="3.10.490.10">
    <property type="entry name" value="Gamma-glutamyl cyclotransferase-like"/>
    <property type="match status" value="1"/>
</dbReference>